<dbReference type="Proteomes" id="UP000319502">
    <property type="component" value="Unassembled WGS sequence"/>
</dbReference>
<feature type="transmembrane region" description="Helical" evidence="2">
    <location>
        <begin position="50"/>
        <end position="67"/>
    </location>
</feature>
<proteinExistence type="predicted"/>
<keyword evidence="4" id="KW-1185">Reference proteome</keyword>
<dbReference type="EMBL" id="VMNK01000015">
    <property type="protein sequence ID" value="TVO53080.1"/>
    <property type="molecule type" value="Genomic_DNA"/>
</dbReference>
<keyword evidence="2" id="KW-0812">Transmembrane</keyword>
<feature type="transmembrane region" description="Helical" evidence="2">
    <location>
        <begin position="194"/>
        <end position="212"/>
    </location>
</feature>
<feature type="transmembrane region" description="Helical" evidence="2">
    <location>
        <begin position="233"/>
        <end position="253"/>
    </location>
</feature>
<gene>
    <name evidence="3" type="ORF">FHP91_14850</name>
</gene>
<feature type="region of interest" description="Disordered" evidence="1">
    <location>
        <begin position="733"/>
        <end position="802"/>
    </location>
</feature>
<feature type="transmembrane region" description="Helical" evidence="2">
    <location>
        <begin position="134"/>
        <end position="153"/>
    </location>
</feature>
<feature type="transmembrane region" description="Helical" evidence="2">
    <location>
        <begin position="73"/>
        <end position="96"/>
    </location>
</feature>
<reference evidence="3 4" key="1">
    <citation type="submission" date="2019-07" db="EMBL/GenBank/DDBJ databases">
        <title>The pathways for chlorine oxyanion respiration interact through the shared metabolite chlorate.</title>
        <authorList>
            <person name="Barnum T.P."/>
            <person name="Cheng Y."/>
            <person name="Hill K.A."/>
            <person name="Lucas L.N."/>
            <person name="Carlson H.K."/>
            <person name="Coates J.D."/>
        </authorList>
    </citation>
    <scope>NUCLEOTIDE SEQUENCE [LARGE SCALE GENOMIC DNA]</scope>
    <source>
        <strain evidence="3 4">SFB-3</strain>
    </source>
</reference>
<feature type="transmembrane region" description="Helical" evidence="2">
    <location>
        <begin position="309"/>
        <end position="329"/>
    </location>
</feature>
<feature type="compositionally biased region" description="Basic and acidic residues" evidence="1">
    <location>
        <begin position="734"/>
        <end position="757"/>
    </location>
</feature>
<sequence>MNHSTRTPGEALLALWHAARREAEHGNRVASALPATMRVALERAPGTQRGIAITAMLLVLPLVLGGSDTTWPGVWIALQVGGGTALMALPAVIGWSQAAIGRFAALMLGAGFFSVIGLTTVLPDNPAQAQMLRQAVLVSCAIAACLSLSMVLITQRLGRILGTFALPLSAALAIASGAALFVLGVTAWQTGDDLVRLMAIVGGLWVAAFLCNRFEATRGFRSAGRLLALRNGTIRLGGLLSGIALAQIAVPWLETAAWRVALNTPLEGIAPIAGMMAGMGCGLAVAGAGMALPALLARWQLGARVSASTAGEVAWFAAWMLLMSNAVWLDEAVAALLSELGREGVFLHGMPVDFGPRNEAAAQVALACLVVLVHGVARILLGRPAHSPGPPLWLVLPSDAEFTEGLHIAERVATEWNDGPVTLLAPSAAAPRLRGTHLRLAQYADSVADLFLNTAMDAKAWQHQPMAEATRSALHLRAVYATPAAAHALMTLLPDDARVLALADGPMAEGWTAALAELPEHSERFSLRTATLDKSIDTSWNEGPDREHLTTGFFFKHRPRPIKERRILILHCASDSALAEALAATLNTQSDTHGQRVAASLLQPATSGTAALAWSVTTWLTLLALFNRFAKQGGLGSLGRLIWRFLPAPETRARTQRFDLIVIEAGMNPAESAAARGLERMVDSVIGLTPAIRAHDAPTLYTANEYTARISLPAPSALADALPALARQLINVEARPRHSDHPESKDGTDLGKTRNASESKNTVNSPFDNSPEESDVPTELTEQSATIPMPEPSTPEDSATNRQSFSWLKTALPASFMLWRLLRKWLTRSDSN</sequence>
<comment type="caution">
    <text evidence="3">The sequence shown here is derived from an EMBL/GenBank/DDBJ whole genome shotgun (WGS) entry which is preliminary data.</text>
</comment>
<name>A0A557QJK0_9RHOO</name>
<dbReference type="AlphaFoldDB" id="A0A557QJK0"/>
<feature type="transmembrane region" description="Helical" evidence="2">
    <location>
        <begin position="165"/>
        <end position="188"/>
    </location>
</feature>
<dbReference type="RefSeq" id="WP_144310331.1">
    <property type="nucleotide sequence ID" value="NZ_VMNK01000015.1"/>
</dbReference>
<organism evidence="3 4">
    <name type="scientific">Denitromonas halophila</name>
    <dbReference type="NCBI Taxonomy" id="1629404"/>
    <lineage>
        <taxon>Bacteria</taxon>
        <taxon>Pseudomonadati</taxon>
        <taxon>Pseudomonadota</taxon>
        <taxon>Betaproteobacteria</taxon>
        <taxon>Rhodocyclales</taxon>
        <taxon>Zoogloeaceae</taxon>
        <taxon>Denitromonas</taxon>
    </lineage>
</organism>
<feature type="compositionally biased region" description="Polar residues" evidence="1">
    <location>
        <begin position="758"/>
        <end position="768"/>
    </location>
</feature>
<evidence type="ECO:0000313" key="4">
    <source>
        <dbReference type="Proteomes" id="UP000319502"/>
    </source>
</evidence>
<feature type="transmembrane region" description="Helical" evidence="2">
    <location>
        <begin position="103"/>
        <end position="122"/>
    </location>
</feature>
<keyword evidence="2" id="KW-0472">Membrane</keyword>
<evidence type="ECO:0000313" key="3">
    <source>
        <dbReference type="EMBL" id="TVO53080.1"/>
    </source>
</evidence>
<keyword evidence="2" id="KW-1133">Transmembrane helix</keyword>
<evidence type="ECO:0000256" key="1">
    <source>
        <dbReference type="SAM" id="MobiDB-lite"/>
    </source>
</evidence>
<protein>
    <submittedName>
        <fullName evidence="3">Uncharacterized protein</fullName>
    </submittedName>
</protein>
<evidence type="ECO:0000256" key="2">
    <source>
        <dbReference type="SAM" id="Phobius"/>
    </source>
</evidence>
<accession>A0A557QJK0</accession>
<feature type="transmembrane region" description="Helical" evidence="2">
    <location>
        <begin position="273"/>
        <end position="297"/>
    </location>
</feature>